<dbReference type="SUPFAM" id="SSF56112">
    <property type="entry name" value="Protein kinase-like (PK-like)"/>
    <property type="match status" value="1"/>
</dbReference>
<proteinExistence type="predicted"/>
<dbReference type="PROSITE" id="PS00108">
    <property type="entry name" value="PROTEIN_KINASE_ST"/>
    <property type="match status" value="1"/>
</dbReference>
<dbReference type="OrthoDB" id="676979at2759"/>
<name>T0R5G5_SAPDV</name>
<dbReference type="eggNOG" id="KOG0192">
    <property type="taxonomic scope" value="Eukaryota"/>
</dbReference>
<evidence type="ECO:0000256" key="1">
    <source>
        <dbReference type="SAM" id="MobiDB-lite"/>
    </source>
</evidence>
<keyword evidence="2" id="KW-0472">Membrane</keyword>
<dbReference type="GO" id="GO:0004674">
    <property type="term" value="F:protein serine/threonine kinase activity"/>
    <property type="evidence" value="ECO:0007669"/>
    <property type="project" value="TreeGrafter"/>
</dbReference>
<feature type="transmembrane region" description="Helical" evidence="2">
    <location>
        <begin position="342"/>
        <end position="365"/>
    </location>
</feature>
<evidence type="ECO:0000256" key="2">
    <source>
        <dbReference type="SAM" id="Phobius"/>
    </source>
</evidence>
<dbReference type="InParanoid" id="T0R5G5"/>
<evidence type="ECO:0000313" key="4">
    <source>
        <dbReference type="EMBL" id="EQC42181.1"/>
    </source>
</evidence>
<dbReference type="Pfam" id="PF07714">
    <property type="entry name" value="PK_Tyr_Ser-Thr"/>
    <property type="match status" value="1"/>
</dbReference>
<sequence length="763" mass="83109">MECAVIGPPVVVAVPTFTTECASADCRQATAGNFTPGAMASCVWLPDGRVVRGANLTTIDPTAPAMYQAQAGVVKNVLAGGVRVEYVRDLPNSVQGIVLADLGLTGVSNSLRTDRNGTPLAVTSLSFSGNALRRFDATVPEALLSLDLSYNALEYVNIAQGYHPKLQDLDLAGNALTNERLLNAMTYPNTLTTLALGLNALRAFPVQVLQKLPVLQTLLLNSNPLGSLPPSVAWPPLLVQLSLRNTSLTVLEASFPSTLRFLDLQTNANLQAIYANASQLALLRNTTVRLPLLLELPHYRCNESRVLRTEYIEHTTNGRTQSFPICVVADTIVPAIKPVINVGTWIGAIAAVALVALGIIVYLVWRSRAQAKRQAELLQQNASLLASSAANKPQWYEESGDAAAYYHVVESARLTYDVRFDDYLAPYRITVKDLDRHVVIARGGFGVVYYGTLRGTTPVAMKRMLPHFIDSADAIEEFMNEIRLYAHLSHPKIVQFIGITWTTLYNISMVTEFMPFGDVWSLLEANGKNRSWHERLQRDPILAAKASLGTPSTAPNSNSATTELPTVDDRRGHTGPPSVPAIAAGVSRLSILTDVVDAMVYLHSFPTPVIHRDIKARNVLLGPHYEAKLTDFGTSRLRVDELTMTAEIGTSAWIAPEVLKGVRYTEKADMYSFGVMMTELDTVQVPYAKVYMEPGCTLALARARIAMLVASGDLVPEFTAECPPGIVAIGMQCLAHNPDDRPSATDVAKLLQQYHLRQLLGTN</sequence>
<dbReference type="Gene3D" id="3.80.10.10">
    <property type="entry name" value="Ribonuclease Inhibitor"/>
    <property type="match status" value="1"/>
</dbReference>
<keyword evidence="2" id="KW-0812">Transmembrane</keyword>
<evidence type="ECO:0000313" key="5">
    <source>
        <dbReference type="Proteomes" id="UP000030762"/>
    </source>
</evidence>
<dbReference type="PANTHER" id="PTHR44329:SF214">
    <property type="entry name" value="PROTEIN KINASE DOMAIN-CONTAINING PROTEIN"/>
    <property type="match status" value="1"/>
</dbReference>
<dbReference type="SMART" id="SM00220">
    <property type="entry name" value="S_TKc"/>
    <property type="match status" value="1"/>
</dbReference>
<gene>
    <name evidence="4" type="ORF">SDRG_01020</name>
</gene>
<dbReference type="EMBL" id="JH767133">
    <property type="protein sequence ID" value="EQC42181.1"/>
    <property type="molecule type" value="Genomic_DNA"/>
</dbReference>
<feature type="domain" description="Protein kinase" evidence="3">
    <location>
        <begin position="434"/>
        <end position="755"/>
    </location>
</feature>
<dbReference type="VEuPathDB" id="FungiDB:SDRG_01020"/>
<dbReference type="PANTHER" id="PTHR44329">
    <property type="entry name" value="SERINE/THREONINE-PROTEIN KINASE TNNI3K-RELATED"/>
    <property type="match status" value="1"/>
</dbReference>
<dbReference type="Proteomes" id="UP000030762">
    <property type="component" value="Unassembled WGS sequence"/>
</dbReference>
<dbReference type="InterPro" id="IPR000719">
    <property type="entry name" value="Prot_kinase_dom"/>
</dbReference>
<keyword evidence="4" id="KW-0418">Kinase</keyword>
<dbReference type="PROSITE" id="PS50011">
    <property type="entry name" value="PROTEIN_KINASE_DOM"/>
    <property type="match status" value="1"/>
</dbReference>
<organism evidence="4 5">
    <name type="scientific">Saprolegnia diclina (strain VS20)</name>
    <dbReference type="NCBI Taxonomy" id="1156394"/>
    <lineage>
        <taxon>Eukaryota</taxon>
        <taxon>Sar</taxon>
        <taxon>Stramenopiles</taxon>
        <taxon>Oomycota</taxon>
        <taxon>Saprolegniomycetes</taxon>
        <taxon>Saprolegniales</taxon>
        <taxon>Saprolegniaceae</taxon>
        <taxon>Saprolegnia</taxon>
    </lineage>
</organism>
<dbReference type="InterPro" id="IPR051681">
    <property type="entry name" value="Ser/Thr_Kinases-Pseudokinases"/>
</dbReference>
<dbReference type="OMA" id="PICVVAD"/>
<feature type="region of interest" description="Disordered" evidence="1">
    <location>
        <begin position="547"/>
        <end position="577"/>
    </location>
</feature>
<evidence type="ECO:0000259" key="3">
    <source>
        <dbReference type="PROSITE" id="PS50011"/>
    </source>
</evidence>
<dbReference type="SUPFAM" id="SSF52058">
    <property type="entry name" value="L domain-like"/>
    <property type="match status" value="1"/>
</dbReference>
<dbReference type="GO" id="GO:0005524">
    <property type="term" value="F:ATP binding"/>
    <property type="evidence" value="ECO:0007669"/>
    <property type="project" value="InterPro"/>
</dbReference>
<dbReference type="RefSeq" id="XP_008604750.1">
    <property type="nucleotide sequence ID" value="XM_008606528.1"/>
</dbReference>
<dbReference type="STRING" id="1156394.T0R5G5"/>
<dbReference type="Gene3D" id="1.10.510.10">
    <property type="entry name" value="Transferase(Phosphotransferase) domain 1"/>
    <property type="match status" value="2"/>
</dbReference>
<accession>T0R5G5</accession>
<keyword evidence="4" id="KW-0808">Transferase</keyword>
<dbReference type="InterPro" id="IPR001245">
    <property type="entry name" value="Ser-Thr/Tyr_kinase_cat_dom"/>
</dbReference>
<dbReference type="InterPro" id="IPR008271">
    <property type="entry name" value="Ser/Thr_kinase_AS"/>
</dbReference>
<dbReference type="AlphaFoldDB" id="T0R5G5"/>
<protein>
    <submittedName>
        <fullName evidence="4">TKL protein kinase</fullName>
    </submittedName>
</protein>
<keyword evidence="2" id="KW-1133">Transmembrane helix</keyword>
<dbReference type="InterPro" id="IPR011009">
    <property type="entry name" value="Kinase-like_dom_sf"/>
</dbReference>
<keyword evidence="5" id="KW-1185">Reference proteome</keyword>
<dbReference type="InterPro" id="IPR032675">
    <property type="entry name" value="LRR_dom_sf"/>
</dbReference>
<feature type="compositionally biased region" description="Polar residues" evidence="1">
    <location>
        <begin position="549"/>
        <end position="564"/>
    </location>
</feature>
<dbReference type="GeneID" id="19941747"/>
<reference evidence="4 5" key="1">
    <citation type="submission" date="2012-04" db="EMBL/GenBank/DDBJ databases">
        <title>The Genome Sequence of Saprolegnia declina VS20.</title>
        <authorList>
            <consortium name="The Broad Institute Genome Sequencing Platform"/>
            <person name="Russ C."/>
            <person name="Nusbaum C."/>
            <person name="Tyler B."/>
            <person name="van West P."/>
            <person name="Dieguez-Uribeondo J."/>
            <person name="de Bruijn I."/>
            <person name="Tripathy S."/>
            <person name="Jiang R."/>
            <person name="Young S.K."/>
            <person name="Zeng Q."/>
            <person name="Gargeya S."/>
            <person name="Fitzgerald M."/>
            <person name="Haas B."/>
            <person name="Abouelleil A."/>
            <person name="Alvarado L."/>
            <person name="Arachchi H.M."/>
            <person name="Berlin A."/>
            <person name="Chapman S.B."/>
            <person name="Goldberg J."/>
            <person name="Griggs A."/>
            <person name="Gujja S."/>
            <person name="Hansen M."/>
            <person name="Howarth C."/>
            <person name="Imamovic A."/>
            <person name="Larimer J."/>
            <person name="McCowen C."/>
            <person name="Montmayeur A."/>
            <person name="Murphy C."/>
            <person name="Neiman D."/>
            <person name="Pearson M."/>
            <person name="Priest M."/>
            <person name="Roberts A."/>
            <person name="Saif S."/>
            <person name="Shea T."/>
            <person name="Sisk P."/>
            <person name="Sykes S."/>
            <person name="Wortman J."/>
            <person name="Nusbaum C."/>
            <person name="Birren B."/>
        </authorList>
    </citation>
    <scope>NUCLEOTIDE SEQUENCE [LARGE SCALE GENOMIC DNA]</scope>
    <source>
        <strain evidence="4 5">VS20</strain>
    </source>
</reference>